<protein>
    <submittedName>
        <fullName evidence="1">Uncharacterized protein</fullName>
    </submittedName>
</protein>
<keyword evidence="1" id="KW-0614">Plasmid</keyword>
<evidence type="ECO:0000313" key="1">
    <source>
        <dbReference type="EMBL" id="ABM40021.1"/>
    </source>
</evidence>
<evidence type="ECO:0000313" key="2">
    <source>
        <dbReference type="Proteomes" id="UP000000644"/>
    </source>
</evidence>
<geneLocation type="plasmid" evidence="1 2">
    <name>pPNAP03</name>
</geneLocation>
<dbReference type="KEGG" id="pna:Pnap_4960"/>
<dbReference type="HOGENOM" id="CLU_102873_0_0_4"/>
<dbReference type="Pfam" id="PF22491">
    <property type="entry name" value="DUF6988"/>
    <property type="match status" value="1"/>
</dbReference>
<proteinExistence type="predicted"/>
<sequence length="214" mass="23618">MSEEKLKKLLGRTADLHKAVQTHVCNLNPFEDCRSQVSFQAGLLSLEHATGAFVLINSNLLPSAYALMRPQYESLVRGIWVLHTANDSWVEKLGKPLTVETARRANEGPMLAEMLKGLEASSTAPQGIVGQLKEYRDVTWKALNSYAHGGLHPMARTVSGYPAQLSYDVVRNSNAVVALTTQLLSILTGDPRHMNPVRKLHVEFADCLPIVGYR</sequence>
<dbReference type="OrthoDB" id="6058394at2"/>
<dbReference type="InterPro" id="IPR054257">
    <property type="entry name" value="DUF6988"/>
</dbReference>
<dbReference type="AlphaFoldDB" id="A1VWJ3"/>
<name>A1VWJ3_POLNA</name>
<dbReference type="RefSeq" id="WP_011798392.1">
    <property type="nucleotide sequence ID" value="NC_008759.1"/>
</dbReference>
<organism evidence="1 2">
    <name type="scientific">Polaromonas naphthalenivorans (strain CJ2)</name>
    <dbReference type="NCBI Taxonomy" id="365044"/>
    <lineage>
        <taxon>Bacteria</taxon>
        <taxon>Pseudomonadati</taxon>
        <taxon>Pseudomonadota</taxon>
        <taxon>Betaproteobacteria</taxon>
        <taxon>Burkholderiales</taxon>
        <taxon>Comamonadaceae</taxon>
        <taxon>Polaromonas</taxon>
    </lineage>
</organism>
<dbReference type="EMBL" id="CP000532">
    <property type="protein sequence ID" value="ABM40021.1"/>
    <property type="molecule type" value="Genomic_DNA"/>
</dbReference>
<accession>A1VWJ3</accession>
<dbReference type="Proteomes" id="UP000000644">
    <property type="component" value="Plasmid pPNAP03"/>
</dbReference>
<reference evidence="2" key="1">
    <citation type="journal article" date="2009" name="Environ. Microbiol.">
        <title>The genome of Polaromonas naphthalenivorans strain CJ2, isolated from coal tar-contaminated sediment, reveals physiological and metabolic versatility and evolution through extensive horizontal gene transfer.</title>
        <authorList>
            <person name="Yagi J.M."/>
            <person name="Sims D."/>
            <person name="Brettin T."/>
            <person name="Bruce D."/>
            <person name="Madsen E.L."/>
        </authorList>
    </citation>
    <scope>NUCLEOTIDE SEQUENCE [LARGE SCALE GENOMIC DNA]</scope>
    <source>
        <strain evidence="2">CJ2</strain>
        <plasmid evidence="2">Plasmid pPNAP03</plasmid>
    </source>
</reference>
<keyword evidence="2" id="KW-1185">Reference proteome</keyword>
<gene>
    <name evidence="1" type="ordered locus">Pnap_4960</name>
</gene>